<comment type="caution">
    <text evidence="3">The sequence shown here is derived from an EMBL/GenBank/DDBJ whole genome shotgun (WGS) entry which is preliminary data.</text>
</comment>
<dbReference type="SUPFAM" id="SSF55486">
    <property type="entry name" value="Metalloproteases ('zincins'), catalytic domain"/>
    <property type="match status" value="1"/>
</dbReference>
<dbReference type="InterPro" id="IPR024079">
    <property type="entry name" value="MetalloPept_cat_dom_sf"/>
</dbReference>
<protein>
    <submittedName>
        <fullName evidence="3">DUF3152 domain-containing protein</fullName>
    </submittedName>
</protein>
<gene>
    <name evidence="3" type="ORF">ACFQGD_28385</name>
</gene>
<evidence type="ECO:0000256" key="1">
    <source>
        <dbReference type="SAM" id="MobiDB-lite"/>
    </source>
</evidence>
<dbReference type="SMART" id="SM00235">
    <property type="entry name" value="ZnMc"/>
    <property type="match status" value="1"/>
</dbReference>
<accession>A0ABW2C6S1</accession>
<keyword evidence="4" id="KW-1185">Reference proteome</keyword>
<dbReference type="RefSeq" id="WP_345406438.1">
    <property type="nucleotide sequence ID" value="NZ_BAABLA010000122.1"/>
</dbReference>
<feature type="region of interest" description="Disordered" evidence="1">
    <location>
        <begin position="294"/>
        <end position="315"/>
    </location>
</feature>
<dbReference type="Proteomes" id="UP001596337">
    <property type="component" value="Unassembled WGS sequence"/>
</dbReference>
<dbReference type="Gene3D" id="3.40.390.10">
    <property type="entry name" value="Collagenase (Catalytic Domain)"/>
    <property type="match status" value="1"/>
</dbReference>
<evidence type="ECO:0000313" key="4">
    <source>
        <dbReference type="Proteomes" id="UP001596337"/>
    </source>
</evidence>
<evidence type="ECO:0000313" key="3">
    <source>
        <dbReference type="EMBL" id="MFC6871045.1"/>
    </source>
</evidence>
<dbReference type="Pfam" id="PF11350">
    <property type="entry name" value="DUF3152"/>
    <property type="match status" value="1"/>
</dbReference>
<dbReference type="InterPro" id="IPR006026">
    <property type="entry name" value="Peptidase_Metallo"/>
</dbReference>
<feature type="region of interest" description="Disordered" evidence="1">
    <location>
        <begin position="1"/>
        <end position="24"/>
    </location>
</feature>
<dbReference type="EMBL" id="JBHSXX010000001">
    <property type="protein sequence ID" value="MFC6871045.1"/>
    <property type="molecule type" value="Genomic_DNA"/>
</dbReference>
<organism evidence="3 4">
    <name type="scientific">Haloechinothrix salitolerans</name>
    <dbReference type="NCBI Taxonomy" id="926830"/>
    <lineage>
        <taxon>Bacteria</taxon>
        <taxon>Bacillati</taxon>
        <taxon>Actinomycetota</taxon>
        <taxon>Actinomycetes</taxon>
        <taxon>Pseudonocardiales</taxon>
        <taxon>Pseudonocardiaceae</taxon>
        <taxon>Haloechinothrix</taxon>
    </lineage>
</organism>
<proteinExistence type="predicted"/>
<sequence>MRASWRPETGEHPAAPPPPKAKSLPRRIIGTYGWRIYALPVLLALTVLTVFDLSGGDPADEGVRASATVPRDPDVHGKAMETPIVTENPAEPIKLDIPTAKLPKGGDFTRGGKGTWHVVPGKSKRVGSGGRLYKYVVEVEDGIDPGSYGGDQAYAKTVEATLADPRSWTYDGTVSFQRINDPAAADFAVSLTTPETNHRPDVCGYTIKFEASCWRSDIGKVVINLARWVRGAKAFSGDLGLYRQYAINHEVGHALGIGHVGCAKDGALAPVMMQQTFGVANNYVAKLNRVNPSEHHTVPKDGKVCKPNAWPNPRP</sequence>
<feature type="compositionally biased region" description="Basic and acidic residues" evidence="1">
    <location>
        <begin position="294"/>
        <end position="304"/>
    </location>
</feature>
<evidence type="ECO:0000259" key="2">
    <source>
        <dbReference type="SMART" id="SM00235"/>
    </source>
</evidence>
<dbReference type="InterPro" id="IPR022603">
    <property type="entry name" value="DUF3152"/>
</dbReference>
<name>A0ABW2C6S1_9PSEU</name>
<reference evidence="4" key="1">
    <citation type="journal article" date="2019" name="Int. J. Syst. Evol. Microbiol.">
        <title>The Global Catalogue of Microorganisms (GCM) 10K type strain sequencing project: providing services to taxonomists for standard genome sequencing and annotation.</title>
        <authorList>
            <consortium name="The Broad Institute Genomics Platform"/>
            <consortium name="The Broad Institute Genome Sequencing Center for Infectious Disease"/>
            <person name="Wu L."/>
            <person name="Ma J."/>
        </authorList>
    </citation>
    <scope>NUCLEOTIDE SEQUENCE [LARGE SCALE GENOMIC DNA]</scope>
    <source>
        <strain evidence="4">KCTC 32255</strain>
    </source>
</reference>
<feature type="domain" description="Peptidase metallopeptidase" evidence="2">
    <location>
        <begin position="129"/>
        <end position="304"/>
    </location>
</feature>